<dbReference type="NCBIfam" id="TIGR00711">
    <property type="entry name" value="efflux_EmrB"/>
    <property type="match status" value="1"/>
</dbReference>
<evidence type="ECO:0000256" key="4">
    <source>
        <dbReference type="ARBA" id="ARBA00022475"/>
    </source>
</evidence>
<comment type="caution">
    <text evidence="10">The sequence shown here is derived from an EMBL/GenBank/DDBJ whole genome shotgun (WGS) entry which is preliminary data.</text>
</comment>
<proteinExistence type="inferred from homology"/>
<feature type="transmembrane region" description="Helical" evidence="8">
    <location>
        <begin position="150"/>
        <end position="173"/>
    </location>
</feature>
<dbReference type="Proteomes" id="UP000298246">
    <property type="component" value="Unassembled WGS sequence"/>
</dbReference>
<keyword evidence="6 8" id="KW-1133">Transmembrane helix</keyword>
<feature type="transmembrane region" description="Helical" evidence="8">
    <location>
        <begin position="213"/>
        <end position="232"/>
    </location>
</feature>
<feature type="transmembrane region" description="Helical" evidence="8">
    <location>
        <begin position="345"/>
        <end position="364"/>
    </location>
</feature>
<dbReference type="OrthoDB" id="102502at2"/>
<keyword evidence="7 8" id="KW-0472">Membrane</keyword>
<protein>
    <recommendedName>
        <fullName evidence="9">Major facilitator superfamily (MFS) profile domain-containing protein</fullName>
    </recommendedName>
</protein>
<feature type="transmembrane region" description="Helical" evidence="8">
    <location>
        <begin position="244"/>
        <end position="262"/>
    </location>
</feature>
<dbReference type="InterPro" id="IPR011701">
    <property type="entry name" value="MFS"/>
</dbReference>
<evidence type="ECO:0000259" key="9">
    <source>
        <dbReference type="PROSITE" id="PS50850"/>
    </source>
</evidence>
<dbReference type="Gene3D" id="1.20.1720.10">
    <property type="entry name" value="Multidrug resistance protein D"/>
    <property type="match status" value="1"/>
</dbReference>
<name>A0A4Y8Q3I6_9BACL</name>
<feature type="transmembrane region" description="Helical" evidence="8">
    <location>
        <begin position="319"/>
        <end position="339"/>
    </location>
</feature>
<dbReference type="AlphaFoldDB" id="A0A4Y8Q3I6"/>
<dbReference type="PANTHER" id="PTHR42718">
    <property type="entry name" value="MAJOR FACILITATOR SUPERFAMILY MULTIDRUG TRANSPORTER MFSC"/>
    <property type="match status" value="1"/>
</dbReference>
<comment type="similarity">
    <text evidence="2">Belongs to the major facilitator superfamily. EmrB family.</text>
</comment>
<feature type="transmembrane region" description="Helical" evidence="8">
    <location>
        <begin position="409"/>
        <end position="428"/>
    </location>
</feature>
<sequence>MSKYQREKSEKEVENLAQDQRKWWILSVTSLGALLSSLNFSTLIIALPELIRGLHATVFQAMWIMLAYMVAQTVVVLLAGSIADRVGRKRLYMLGMIMFTIVSFVSGFAGSASMLIIWRILQGGSGAILIALSTAIVADAFPKKELGRALGINITIVAIGQIIGPVLGGWLTTAYGWEWTFWFNVPFGVISVLWGLWAMGFAKEKVASEAKKFDLGGLITYVLSVTGLLLTLTWGPLQTWNSPIVWLSAAAFLICFPIFILIERKHPSALLHIPLLLYRTFSMGVYSGALNALVRMAIMFMLIFYYQGVMAYDALKAGILLIPLAVGMLIFAPISGWIGDRFGEVVPATLGLIISMGGLVGLTMNANADSSYVYQAIWMIVISIGSGLFNSPNTGSVMNAAGPNYRGEASGILSLLQNVGMIFSIALVMPIITSNIPKDAMMAIFSGTMVGLDGAAASMSGFIHGLHIVFYSMAALLIVAAVMSYFRKSKNGEVLKSH</sequence>
<organism evidence="10 11">
    <name type="scientific">Paenibacillus athensensis</name>
    <dbReference type="NCBI Taxonomy" id="1967502"/>
    <lineage>
        <taxon>Bacteria</taxon>
        <taxon>Bacillati</taxon>
        <taxon>Bacillota</taxon>
        <taxon>Bacilli</taxon>
        <taxon>Bacillales</taxon>
        <taxon>Paenibacillaceae</taxon>
        <taxon>Paenibacillus</taxon>
    </lineage>
</organism>
<dbReference type="EMBL" id="MYFO01000009">
    <property type="protein sequence ID" value="TFE88579.1"/>
    <property type="molecule type" value="Genomic_DNA"/>
</dbReference>
<feature type="transmembrane region" description="Helical" evidence="8">
    <location>
        <begin position="371"/>
        <end position="389"/>
    </location>
</feature>
<evidence type="ECO:0000313" key="10">
    <source>
        <dbReference type="EMBL" id="TFE88579.1"/>
    </source>
</evidence>
<evidence type="ECO:0000256" key="1">
    <source>
        <dbReference type="ARBA" id="ARBA00004651"/>
    </source>
</evidence>
<dbReference type="SUPFAM" id="SSF103473">
    <property type="entry name" value="MFS general substrate transporter"/>
    <property type="match status" value="1"/>
</dbReference>
<dbReference type="InterPro" id="IPR004638">
    <property type="entry name" value="EmrB-like"/>
</dbReference>
<dbReference type="PROSITE" id="PS50850">
    <property type="entry name" value="MFS"/>
    <property type="match status" value="1"/>
</dbReference>
<dbReference type="InterPro" id="IPR020846">
    <property type="entry name" value="MFS_dom"/>
</dbReference>
<evidence type="ECO:0000256" key="7">
    <source>
        <dbReference type="ARBA" id="ARBA00023136"/>
    </source>
</evidence>
<dbReference type="CDD" id="cd17321">
    <property type="entry name" value="MFS_MMR_MDR_like"/>
    <property type="match status" value="1"/>
</dbReference>
<feature type="transmembrane region" description="Helical" evidence="8">
    <location>
        <begin position="58"/>
        <end position="79"/>
    </location>
</feature>
<dbReference type="PANTHER" id="PTHR42718:SF9">
    <property type="entry name" value="MAJOR FACILITATOR SUPERFAMILY MULTIDRUG TRANSPORTER MFSC"/>
    <property type="match status" value="1"/>
</dbReference>
<evidence type="ECO:0000256" key="3">
    <source>
        <dbReference type="ARBA" id="ARBA00022448"/>
    </source>
</evidence>
<dbReference type="InterPro" id="IPR036259">
    <property type="entry name" value="MFS_trans_sf"/>
</dbReference>
<evidence type="ECO:0000256" key="8">
    <source>
        <dbReference type="SAM" id="Phobius"/>
    </source>
</evidence>
<comment type="subcellular location">
    <subcellularLocation>
        <location evidence="1">Cell membrane</location>
        <topology evidence="1">Multi-pass membrane protein</topology>
    </subcellularLocation>
</comment>
<keyword evidence="11" id="KW-1185">Reference proteome</keyword>
<evidence type="ECO:0000256" key="2">
    <source>
        <dbReference type="ARBA" id="ARBA00008537"/>
    </source>
</evidence>
<gene>
    <name evidence="10" type="ORF">B5M42_09000</name>
</gene>
<feature type="transmembrane region" description="Helical" evidence="8">
    <location>
        <begin position="116"/>
        <end position="138"/>
    </location>
</feature>
<feature type="transmembrane region" description="Helical" evidence="8">
    <location>
        <begin position="23"/>
        <end position="46"/>
    </location>
</feature>
<dbReference type="Gene3D" id="1.20.1250.20">
    <property type="entry name" value="MFS general substrate transporter like domains"/>
    <property type="match status" value="1"/>
</dbReference>
<feature type="domain" description="Major facilitator superfamily (MFS) profile" evidence="9">
    <location>
        <begin position="25"/>
        <end position="492"/>
    </location>
</feature>
<dbReference type="Pfam" id="PF07690">
    <property type="entry name" value="MFS_1"/>
    <property type="match status" value="1"/>
</dbReference>
<keyword evidence="3" id="KW-0813">Transport</keyword>
<dbReference type="PRINTS" id="PR01036">
    <property type="entry name" value="TCRTETB"/>
</dbReference>
<feature type="transmembrane region" description="Helical" evidence="8">
    <location>
        <begin position="269"/>
        <end position="286"/>
    </location>
</feature>
<accession>A0A4Y8Q3I6</accession>
<evidence type="ECO:0000313" key="11">
    <source>
        <dbReference type="Proteomes" id="UP000298246"/>
    </source>
</evidence>
<feature type="transmembrane region" description="Helical" evidence="8">
    <location>
        <begin position="91"/>
        <end position="110"/>
    </location>
</feature>
<reference evidence="10 11" key="1">
    <citation type="submission" date="2017-03" db="EMBL/GenBank/DDBJ databases">
        <title>Isolation of Levoglucosan Utilizing Bacteria.</title>
        <authorList>
            <person name="Arya A.S."/>
        </authorList>
    </citation>
    <scope>NUCLEOTIDE SEQUENCE [LARGE SCALE GENOMIC DNA]</scope>
    <source>
        <strain evidence="10 11">MEC069</strain>
    </source>
</reference>
<dbReference type="GO" id="GO:0005886">
    <property type="term" value="C:plasma membrane"/>
    <property type="evidence" value="ECO:0007669"/>
    <property type="project" value="UniProtKB-SubCell"/>
</dbReference>
<evidence type="ECO:0000256" key="6">
    <source>
        <dbReference type="ARBA" id="ARBA00022989"/>
    </source>
</evidence>
<evidence type="ECO:0000256" key="5">
    <source>
        <dbReference type="ARBA" id="ARBA00022692"/>
    </source>
</evidence>
<dbReference type="GO" id="GO:0022857">
    <property type="term" value="F:transmembrane transporter activity"/>
    <property type="evidence" value="ECO:0007669"/>
    <property type="project" value="InterPro"/>
</dbReference>
<keyword evidence="5 8" id="KW-0812">Transmembrane</keyword>
<feature type="transmembrane region" description="Helical" evidence="8">
    <location>
        <begin position="468"/>
        <end position="486"/>
    </location>
</feature>
<keyword evidence="4" id="KW-1003">Cell membrane</keyword>
<feature type="transmembrane region" description="Helical" evidence="8">
    <location>
        <begin position="179"/>
        <end position="201"/>
    </location>
</feature>